<reference evidence="3 4" key="1">
    <citation type="journal article" date="2015" name="Nature">
        <title>rRNA introns, odd ribosomes, and small enigmatic genomes across a large radiation of phyla.</title>
        <authorList>
            <person name="Brown C.T."/>
            <person name="Hug L.A."/>
            <person name="Thomas B.C."/>
            <person name="Sharon I."/>
            <person name="Castelle C.J."/>
            <person name="Singh A."/>
            <person name="Wilkins M.J."/>
            <person name="Williams K.H."/>
            <person name="Banfield J.F."/>
        </authorList>
    </citation>
    <scope>NUCLEOTIDE SEQUENCE [LARGE SCALE GENOMIC DNA]</scope>
</reference>
<gene>
    <name evidence="3" type="ORF">UU67_C0024G0012</name>
</gene>
<dbReference type="SUPFAM" id="SSF103481">
    <property type="entry name" value="Multidrug resistance efflux transporter EmrE"/>
    <property type="match status" value="1"/>
</dbReference>
<dbReference type="Pfam" id="PF00892">
    <property type="entry name" value="EamA"/>
    <property type="match status" value="1"/>
</dbReference>
<evidence type="ECO:0000259" key="2">
    <source>
        <dbReference type="Pfam" id="PF00892"/>
    </source>
</evidence>
<dbReference type="EMBL" id="LCBN01000024">
    <property type="protein sequence ID" value="KKS13455.1"/>
    <property type="molecule type" value="Genomic_DNA"/>
</dbReference>
<name>A0A0G0WKV6_9BACT</name>
<dbReference type="Gene3D" id="1.10.3730.20">
    <property type="match status" value="1"/>
</dbReference>
<organism evidence="3 4">
    <name type="scientific">Candidatus Daviesbacteria bacterium GW2011_GWB1_41_5</name>
    <dbReference type="NCBI Taxonomy" id="1618429"/>
    <lineage>
        <taxon>Bacteria</taxon>
        <taxon>Candidatus Daviesiibacteriota</taxon>
    </lineage>
</organism>
<feature type="transmembrane region" description="Helical" evidence="1">
    <location>
        <begin position="99"/>
        <end position="118"/>
    </location>
</feature>
<comment type="caution">
    <text evidence="3">The sequence shown here is derived from an EMBL/GenBank/DDBJ whole genome shotgun (WGS) entry which is preliminary data.</text>
</comment>
<feature type="transmembrane region" description="Helical" evidence="1">
    <location>
        <begin position="124"/>
        <end position="142"/>
    </location>
</feature>
<accession>A0A0G0WKV6</accession>
<dbReference type="Proteomes" id="UP000034753">
    <property type="component" value="Unassembled WGS sequence"/>
</dbReference>
<dbReference type="PATRIC" id="fig|1618429.3.peg.552"/>
<feature type="transmembrane region" description="Helical" evidence="1">
    <location>
        <begin position="154"/>
        <end position="176"/>
    </location>
</feature>
<feature type="transmembrane region" description="Helical" evidence="1">
    <location>
        <begin position="188"/>
        <end position="206"/>
    </location>
</feature>
<keyword evidence="1" id="KW-0812">Transmembrane</keyword>
<dbReference type="AlphaFoldDB" id="A0A0G0WKV6"/>
<feature type="transmembrane region" description="Helical" evidence="1">
    <location>
        <begin position="41"/>
        <end position="61"/>
    </location>
</feature>
<evidence type="ECO:0000313" key="4">
    <source>
        <dbReference type="Proteomes" id="UP000034753"/>
    </source>
</evidence>
<feature type="transmembrane region" description="Helical" evidence="1">
    <location>
        <begin position="67"/>
        <end position="87"/>
    </location>
</feature>
<feature type="transmembrane region" description="Helical" evidence="1">
    <location>
        <begin position="218"/>
        <end position="236"/>
    </location>
</feature>
<dbReference type="InterPro" id="IPR000620">
    <property type="entry name" value="EamA_dom"/>
</dbReference>
<evidence type="ECO:0000313" key="3">
    <source>
        <dbReference type="EMBL" id="KKS13455.1"/>
    </source>
</evidence>
<feature type="transmembrane region" description="Helical" evidence="1">
    <location>
        <begin position="12"/>
        <end position="29"/>
    </location>
</feature>
<proteinExistence type="predicted"/>
<dbReference type="GO" id="GO:0016020">
    <property type="term" value="C:membrane"/>
    <property type="evidence" value="ECO:0007669"/>
    <property type="project" value="InterPro"/>
</dbReference>
<feature type="domain" description="EamA" evidence="2">
    <location>
        <begin position="14"/>
        <end position="141"/>
    </location>
</feature>
<evidence type="ECO:0000256" key="1">
    <source>
        <dbReference type="SAM" id="Phobius"/>
    </source>
</evidence>
<keyword evidence="1" id="KW-0472">Membrane</keyword>
<dbReference type="InterPro" id="IPR037185">
    <property type="entry name" value="EmrE-like"/>
</dbReference>
<sequence length="256" mass="28168">MMDILGSNINFTTVAVASAFFAAIANILARTLLKNLRSQDILGINFLSMGITLLLISPLFYKFKPSLTAIGLIILIAVIDTAANYFFFKTFEKTEASIATPILSLAPGFTFFFGWLVLGDAVNIQTYFLAGLIILSIIIFSVDFKNFHKFRVATLTPALISSVLFGVSAIPSKILLTSLDVINAPTLYMFRAGFIALFALLFFGFSVKGITIGQYRFIFIRGLFVIAQWVLLYFALSKGSAGNISNNDMTYSLTYL</sequence>
<keyword evidence="1" id="KW-1133">Transmembrane helix</keyword>
<protein>
    <recommendedName>
        <fullName evidence="2">EamA domain-containing protein</fullName>
    </recommendedName>
</protein>